<protein>
    <submittedName>
        <fullName evidence="1">Required for respiratory growth protein 9 mitochondrial</fullName>
    </submittedName>
</protein>
<evidence type="ECO:0000313" key="1">
    <source>
        <dbReference type="EMBL" id="KAI2386949.1"/>
    </source>
</evidence>
<gene>
    <name evidence="1" type="primary">RRG9</name>
    <name evidence="1" type="ORF">LOY88_003331</name>
</gene>
<proteinExistence type="predicted"/>
<reference evidence="1" key="1">
    <citation type="journal article" date="2022" name="bioRxiv">
        <title>Population genetic analysis of Ophidiomyces ophidiicola, the causative agent of snake fungal disease, indicates recent introductions to the USA.</title>
        <authorList>
            <person name="Ladner J.T."/>
            <person name="Palmer J.M."/>
            <person name="Ettinger C.L."/>
            <person name="Stajich J.E."/>
            <person name="Farrell T.M."/>
            <person name="Glorioso B.M."/>
            <person name="Lawson B."/>
            <person name="Price S.J."/>
            <person name="Stengle A.G."/>
            <person name="Grear D.A."/>
            <person name="Lorch J.M."/>
        </authorList>
    </citation>
    <scope>NUCLEOTIDE SEQUENCE</scope>
    <source>
        <strain evidence="1">NWHC 24266-5</strain>
    </source>
</reference>
<name>A0ACB8UWS5_9EURO</name>
<dbReference type="EMBL" id="JALBCA010000043">
    <property type="protein sequence ID" value="KAI2386949.1"/>
    <property type="molecule type" value="Genomic_DNA"/>
</dbReference>
<accession>A0ACB8UWS5</accession>
<organism evidence="1">
    <name type="scientific">Ophidiomyces ophidiicola</name>
    <dbReference type="NCBI Taxonomy" id="1387563"/>
    <lineage>
        <taxon>Eukaryota</taxon>
        <taxon>Fungi</taxon>
        <taxon>Dikarya</taxon>
        <taxon>Ascomycota</taxon>
        <taxon>Pezizomycotina</taxon>
        <taxon>Eurotiomycetes</taxon>
        <taxon>Eurotiomycetidae</taxon>
        <taxon>Onygenales</taxon>
        <taxon>Onygenaceae</taxon>
        <taxon>Ophidiomyces</taxon>
    </lineage>
</organism>
<sequence>MFGAAARPSGHFPSLTQTTRMVHADFVAGPGSHRSAAISIFSKNPGYRHCHIESFINAAVSRIRTAELRPASCLVSRRKIGASPYSYMNQFAGRTYGSAAPKTARPKSHLEAPQQGAPAEVSQHKSQRTGIRRKAPQNKAPRHKPRHQDAPVRKPRYKGQLKAPQRKARQKVSHQKIPGEEPRHKAQHKAPRSQPRVEPTPKPAKQEQWRIQKQALKKKFEDGWAPLKRLSPDAMDGVRELHRANPERFSTPVLAEHFKISPEAIRRILKSKWRPTEKESEKRNLRWERRKIQIWNHMAELGLRPHKKFATPSDSEQPKPARKNRDSTPSPSSAQA</sequence>
<comment type="caution">
    <text evidence="1">The sequence shown here is derived from an EMBL/GenBank/DDBJ whole genome shotgun (WGS) entry which is preliminary data.</text>
</comment>